<feature type="domain" description="Methyltransferase type 11" evidence="2">
    <location>
        <begin position="88"/>
        <end position="182"/>
    </location>
</feature>
<dbReference type="SUPFAM" id="SSF53335">
    <property type="entry name" value="S-adenosyl-L-methionine-dependent methyltransferases"/>
    <property type="match status" value="1"/>
</dbReference>
<keyword evidence="3" id="KW-0489">Methyltransferase</keyword>
<sequence length="298" mass="34105">MKESVIAKKFDQMCDMSPLIRRFLIRSWYQFLSTLDRETQMPFMNLGYAPLESEEEVELLEQDEPHRYCIQMYRHVVSAVDLRDLNVLEIGSGRGGGAAYITRTYPLRALTGIDIASRAIRFCRAHYHVEGLSFFQGDAEALPLGDSTFDAVINIESSFSYGHFDRFLNEVFRVLRPGGFLLMADYREKERMKDLRERLSRSNFTVLRERLINPQVLRALELDTARRTALIQRNVPGFLQGVLHDFAATKGTRMYNALKSGVVEYRSWTLQKPARSAIPDAIYTVSSGSCEKGNTASY</sequence>
<proteinExistence type="predicted"/>
<dbReference type="GO" id="GO:0008757">
    <property type="term" value="F:S-adenosylmethionine-dependent methyltransferase activity"/>
    <property type="evidence" value="ECO:0007669"/>
    <property type="project" value="InterPro"/>
</dbReference>
<protein>
    <submittedName>
        <fullName evidence="3">Fatty-acid O-methyltransferase</fullName>
    </submittedName>
</protein>
<evidence type="ECO:0000256" key="1">
    <source>
        <dbReference type="ARBA" id="ARBA00022679"/>
    </source>
</evidence>
<dbReference type="Gene3D" id="3.40.50.150">
    <property type="entry name" value="Vaccinia Virus protein VP39"/>
    <property type="match status" value="1"/>
</dbReference>
<keyword evidence="1 3" id="KW-0808">Transferase</keyword>
<dbReference type="EMBL" id="AP019376">
    <property type="protein sequence ID" value="BBH85345.1"/>
    <property type="molecule type" value="Genomic_DNA"/>
</dbReference>
<dbReference type="AlphaFoldDB" id="A0A455SGT2"/>
<gene>
    <name evidence="3" type="primary">mtf2</name>
    <name evidence="3" type="ORF">KTC_00960</name>
</gene>
<accession>A0A455SGT2</accession>
<dbReference type="InterPro" id="IPR013216">
    <property type="entry name" value="Methyltransf_11"/>
</dbReference>
<dbReference type="InterPro" id="IPR050447">
    <property type="entry name" value="Erg6_SMT_methyltransf"/>
</dbReference>
<dbReference type="InterPro" id="IPR029063">
    <property type="entry name" value="SAM-dependent_MTases_sf"/>
</dbReference>
<dbReference type="Pfam" id="PF08241">
    <property type="entry name" value="Methyltransf_11"/>
    <property type="match status" value="1"/>
</dbReference>
<dbReference type="PANTHER" id="PTHR44068">
    <property type="entry name" value="ZGC:194242"/>
    <property type="match status" value="1"/>
</dbReference>
<dbReference type="GO" id="GO:0032259">
    <property type="term" value="P:methylation"/>
    <property type="evidence" value="ECO:0007669"/>
    <property type="project" value="UniProtKB-KW"/>
</dbReference>
<dbReference type="PANTHER" id="PTHR44068:SF11">
    <property type="entry name" value="GERANYL DIPHOSPHATE 2-C-METHYLTRANSFERASE"/>
    <property type="match status" value="1"/>
</dbReference>
<evidence type="ECO:0000259" key="2">
    <source>
        <dbReference type="Pfam" id="PF08241"/>
    </source>
</evidence>
<reference evidence="3" key="1">
    <citation type="submission" date="2018-12" db="EMBL/GenBank/DDBJ databases">
        <title>Novel natural products biosynthetic potential of the class Ktedonobacteria.</title>
        <authorList>
            <person name="Zheng Y."/>
            <person name="Saitou A."/>
            <person name="Wang C.M."/>
            <person name="Toyoda A."/>
            <person name="Minakuchi Y."/>
            <person name="Sekiguchi Y."/>
            <person name="Ueda K."/>
            <person name="Takano H."/>
            <person name="Sakai Y."/>
            <person name="Yokota A."/>
            <person name="Yabe S."/>
        </authorList>
    </citation>
    <scope>NUCLEOTIDE SEQUENCE</scope>
    <source>
        <strain evidence="3">COM3</strain>
    </source>
</reference>
<name>A0A455SGT2_9CHLR</name>
<dbReference type="CDD" id="cd02440">
    <property type="entry name" value="AdoMet_MTases"/>
    <property type="match status" value="1"/>
</dbReference>
<evidence type="ECO:0000313" key="3">
    <source>
        <dbReference type="EMBL" id="BBH85345.1"/>
    </source>
</evidence>
<organism evidence="3">
    <name type="scientific">Thermosporothrix sp. COM3</name>
    <dbReference type="NCBI Taxonomy" id="2490863"/>
    <lineage>
        <taxon>Bacteria</taxon>
        <taxon>Bacillati</taxon>
        <taxon>Chloroflexota</taxon>
        <taxon>Ktedonobacteria</taxon>
        <taxon>Ktedonobacterales</taxon>
        <taxon>Thermosporotrichaceae</taxon>
        <taxon>Thermosporothrix</taxon>
    </lineage>
</organism>